<keyword evidence="4 6" id="KW-0802">TPR repeat</keyword>
<evidence type="ECO:0000256" key="4">
    <source>
        <dbReference type="ARBA" id="ARBA00022803"/>
    </source>
</evidence>
<evidence type="ECO:0000256" key="7">
    <source>
        <dbReference type="SAM" id="Coils"/>
    </source>
</evidence>
<dbReference type="PROSITE" id="PS50005">
    <property type="entry name" value="TPR"/>
    <property type="match status" value="1"/>
</dbReference>
<name>A0ABR8CWQ4_9NOST</name>
<evidence type="ECO:0000313" key="10">
    <source>
        <dbReference type="Proteomes" id="UP000607281"/>
    </source>
</evidence>
<evidence type="ECO:0000256" key="8">
    <source>
        <dbReference type="SAM" id="MobiDB-lite"/>
    </source>
</evidence>
<evidence type="ECO:0000256" key="2">
    <source>
        <dbReference type="ARBA" id="ARBA00022490"/>
    </source>
</evidence>
<proteinExistence type="inferred from homology"/>
<keyword evidence="10" id="KW-1185">Reference proteome</keyword>
<keyword evidence="3" id="KW-0677">Repeat</keyword>
<dbReference type="EMBL" id="JACJRF010000051">
    <property type="protein sequence ID" value="MBD2346662.1"/>
    <property type="molecule type" value="Genomic_DNA"/>
</dbReference>
<dbReference type="SUPFAM" id="SSF48452">
    <property type="entry name" value="TPR-like"/>
    <property type="match status" value="2"/>
</dbReference>
<dbReference type="Proteomes" id="UP000607281">
    <property type="component" value="Unassembled WGS sequence"/>
</dbReference>
<dbReference type="SMART" id="SM00028">
    <property type="entry name" value="TPR"/>
    <property type="match status" value="4"/>
</dbReference>
<dbReference type="Pfam" id="PF13181">
    <property type="entry name" value="TPR_8"/>
    <property type="match status" value="1"/>
</dbReference>
<evidence type="ECO:0000313" key="9">
    <source>
        <dbReference type="EMBL" id="MBD2346662.1"/>
    </source>
</evidence>
<reference evidence="9 10" key="1">
    <citation type="journal article" date="2020" name="ISME J.">
        <title>Comparative genomics reveals insights into cyanobacterial evolution and habitat adaptation.</title>
        <authorList>
            <person name="Chen M.Y."/>
            <person name="Teng W.K."/>
            <person name="Zhao L."/>
            <person name="Hu C.X."/>
            <person name="Zhou Y.K."/>
            <person name="Han B.P."/>
            <person name="Song L.R."/>
            <person name="Shu W.S."/>
        </authorList>
    </citation>
    <scope>NUCLEOTIDE SEQUENCE [LARGE SCALE GENOMIC DNA]</scope>
    <source>
        <strain evidence="9 10">FACHB-260</strain>
    </source>
</reference>
<evidence type="ECO:0008006" key="11">
    <source>
        <dbReference type="Google" id="ProtNLM"/>
    </source>
</evidence>
<comment type="similarity">
    <text evidence="5">Belongs to the Rap family.</text>
</comment>
<feature type="repeat" description="TPR" evidence="6">
    <location>
        <begin position="360"/>
        <end position="393"/>
    </location>
</feature>
<dbReference type="InterPro" id="IPR019734">
    <property type="entry name" value="TPR_rpt"/>
</dbReference>
<dbReference type="PANTHER" id="PTHR46630:SF1">
    <property type="entry name" value="TETRATRICOPEPTIDE REPEAT PROTEIN 29"/>
    <property type="match status" value="1"/>
</dbReference>
<evidence type="ECO:0000256" key="3">
    <source>
        <dbReference type="ARBA" id="ARBA00022737"/>
    </source>
</evidence>
<comment type="caution">
    <text evidence="9">The sequence shown here is derived from an EMBL/GenBank/DDBJ whole genome shotgun (WGS) entry which is preliminary data.</text>
</comment>
<gene>
    <name evidence="9" type="ORF">H6G18_21310</name>
</gene>
<feature type="coiled-coil region" evidence="7">
    <location>
        <begin position="56"/>
        <end position="83"/>
    </location>
</feature>
<dbReference type="InterPro" id="IPR011990">
    <property type="entry name" value="TPR-like_helical_dom_sf"/>
</dbReference>
<evidence type="ECO:0000256" key="1">
    <source>
        <dbReference type="ARBA" id="ARBA00004496"/>
    </source>
</evidence>
<evidence type="ECO:0000256" key="5">
    <source>
        <dbReference type="ARBA" id="ARBA00038253"/>
    </source>
</evidence>
<keyword evidence="7" id="KW-0175">Coiled coil</keyword>
<comment type="subcellular location">
    <subcellularLocation>
        <location evidence="1">Cytoplasm</location>
    </subcellularLocation>
</comment>
<dbReference type="RefSeq" id="WP_190409078.1">
    <property type="nucleotide sequence ID" value="NZ_JACJRF010000051.1"/>
</dbReference>
<protein>
    <recommendedName>
        <fullName evidence="11">TPR repeat-containing protein</fullName>
    </recommendedName>
</protein>
<keyword evidence="2" id="KW-0963">Cytoplasm</keyword>
<dbReference type="InterPro" id="IPR051476">
    <property type="entry name" value="Bac_ResReg_Asp_Phosphatase"/>
</dbReference>
<feature type="region of interest" description="Disordered" evidence="8">
    <location>
        <begin position="26"/>
        <end position="48"/>
    </location>
</feature>
<accession>A0ABR8CWQ4</accession>
<evidence type="ECO:0000256" key="6">
    <source>
        <dbReference type="PROSITE-ProRule" id="PRU00339"/>
    </source>
</evidence>
<dbReference type="Gene3D" id="1.25.40.10">
    <property type="entry name" value="Tetratricopeptide repeat domain"/>
    <property type="match status" value="2"/>
</dbReference>
<dbReference type="PANTHER" id="PTHR46630">
    <property type="entry name" value="TETRATRICOPEPTIDE REPEAT PROTEIN 29"/>
    <property type="match status" value="1"/>
</dbReference>
<sequence length="412" mass="46520">MLRRLSVIITTAIIWQISSSLTLARSNDPQQADRFPPSPLEITTPDPLLPPLRDQQQLTSAEQQKLEAALDELNQQAAAQLQGGDSVAAFDIWNRELRLRRYLGAVAEVTALSRVGDIAWNQNNRQQLQYITQRLQAIQKQAQPQNKNVQNSVDLPLLQALGVAYQKVRSPKSAIAVYNEVLATVRQQQNLVAEVDTLKTIGELNLIWFDYPQAATAYEELLKLASSRGESQNELTYLQQLAYIYQQSKQAQQSIDVLSKLKAIYSQNNNLTQLPTLQLAIATNYETLARENPALLQEAFQNYQEAYTTAWQLQQYAGAAEAIQKLIPLYRSQGQLDEALQTSEILIQIQARAANFYGMMQAYDQIGQLYLERKEYPQAVTAFQKGLELAQQLKHQEAYFTEQVEKATKASS</sequence>
<organism evidence="9 10">
    <name type="scientific">Anabaena subtropica FACHB-260</name>
    <dbReference type="NCBI Taxonomy" id="2692884"/>
    <lineage>
        <taxon>Bacteria</taxon>
        <taxon>Bacillati</taxon>
        <taxon>Cyanobacteriota</taxon>
        <taxon>Cyanophyceae</taxon>
        <taxon>Nostocales</taxon>
        <taxon>Nostocaceae</taxon>
        <taxon>Anabaena</taxon>
    </lineage>
</organism>